<evidence type="ECO:0000259" key="3">
    <source>
        <dbReference type="Pfam" id="PF00326"/>
    </source>
</evidence>
<comment type="caution">
    <text evidence="4">The sequence shown here is derived from an EMBL/GenBank/DDBJ whole genome shotgun (WGS) entry which is preliminary data.</text>
</comment>
<dbReference type="GO" id="GO:0006508">
    <property type="term" value="P:proteolysis"/>
    <property type="evidence" value="ECO:0007669"/>
    <property type="project" value="InterPro"/>
</dbReference>
<dbReference type="InterPro" id="IPR029058">
    <property type="entry name" value="AB_hydrolase_fold"/>
</dbReference>
<protein>
    <submittedName>
        <fullName evidence="4">S9 family peptidase</fullName>
    </submittedName>
</protein>
<feature type="signal peptide" evidence="2">
    <location>
        <begin position="1"/>
        <end position="29"/>
    </location>
</feature>
<evidence type="ECO:0000313" key="4">
    <source>
        <dbReference type="EMBL" id="RZM78233.1"/>
    </source>
</evidence>
<dbReference type="GO" id="GO:0004252">
    <property type="term" value="F:serine-type endopeptidase activity"/>
    <property type="evidence" value="ECO:0007669"/>
    <property type="project" value="TreeGrafter"/>
</dbReference>
<feature type="domain" description="Peptidase S9 prolyl oligopeptidase catalytic" evidence="3">
    <location>
        <begin position="460"/>
        <end position="670"/>
    </location>
</feature>
<keyword evidence="2" id="KW-0732">Signal</keyword>
<dbReference type="Proteomes" id="UP000292345">
    <property type="component" value="Unassembled WGS sequence"/>
</dbReference>
<dbReference type="InterPro" id="IPR011042">
    <property type="entry name" value="6-blade_b-propeller_TolB-like"/>
</dbReference>
<name>A0A4Q7E7Q3_9GAMM</name>
<dbReference type="PROSITE" id="PS51257">
    <property type="entry name" value="PROKAR_LIPOPROTEIN"/>
    <property type="match status" value="1"/>
</dbReference>
<dbReference type="PANTHER" id="PTHR42776:SF27">
    <property type="entry name" value="DIPEPTIDYL PEPTIDASE FAMILY MEMBER 6"/>
    <property type="match status" value="1"/>
</dbReference>
<evidence type="ECO:0000256" key="1">
    <source>
        <dbReference type="ARBA" id="ARBA00022801"/>
    </source>
</evidence>
<feature type="chain" id="PRO_5020697379" evidence="2">
    <location>
        <begin position="30"/>
        <end position="694"/>
    </location>
</feature>
<organism evidence="4 5">
    <name type="scientific">Pseudoalteromonas rubra</name>
    <dbReference type="NCBI Taxonomy" id="43658"/>
    <lineage>
        <taxon>Bacteria</taxon>
        <taxon>Pseudomonadati</taxon>
        <taxon>Pseudomonadota</taxon>
        <taxon>Gammaproteobacteria</taxon>
        <taxon>Alteromonadales</taxon>
        <taxon>Pseudoalteromonadaceae</taxon>
        <taxon>Pseudoalteromonas</taxon>
    </lineage>
</organism>
<proteinExistence type="predicted"/>
<dbReference type="SUPFAM" id="SSF82171">
    <property type="entry name" value="DPP6 N-terminal domain-like"/>
    <property type="match status" value="1"/>
</dbReference>
<dbReference type="EMBL" id="PPUZ01000040">
    <property type="protein sequence ID" value="RZM78233.1"/>
    <property type="molecule type" value="Genomic_DNA"/>
</dbReference>
<keyword evidence="1" id="KW-0378">Hydrolase</keyword>
<dbReference type="InterPro" id="IPR001375">
    <property type="entry name" value="Peptidase_S9_cat"/>
</dbReference>
<dbReference type="AlphaFoldDB" id="A0A4Q7E7Q3"/>
<dbReference type="Gene3D" id="2.120.10.30">
    <property type="entry name" value="TolB, C-terminal domain"/>
    <property type="match status" value="1"/>
</dbReference>
<sequence>MKNKKQLTRLKVSVALSAILSTAMLSGCAQNNTQQGVQAGSQPAIQQGALVQAPAFVDVASLFGGSDKNAVTLSPDGKWIAFLKMHNGAQNLFLVAADTPDATPIAVTTLTDSVDSFIWSARKNEIIFSKDHHGNENRQLYKLSLNSQNPASSAMTRLTHNDKVDYKLLEQSQHDANTLVVAANHLVAARRDFFHLAMDTGHLERTQINDLNLSDAQLSSTGKVILGAGMNDDNSFSLYQFDGKAWQSVLRTQSGELLDIISFDEDSNMAYIAAAIEGRDKLELLRVNLTDKTVVTEHKDPLGESDLHHVVFDEQGQLLIASYYGGRLRNYAMTDEATKALAQIESYFTEDVEIKVEEVNKEGQWMVTVSYADRPDEKYTYAPAQNTLTGMLNDAPEFDPALLGDRKSITYTASDGVKIQAYLTLPKHIKKNLPTIVLPHGGPWARDHWGYSSDYFVPVAHYFANRGYAVLQPNFRGSLGFGKRFVQLAEKNWGTGTMQQDLTDGVNYLVEQGIADKQRIGIMGASYGGYAALAGATFTPDVYKAVISYVGPSSLITLMESFPAHYRPYLGTWYVSVGDPEVAQDRADMHSRSPINFVDQIKAPLMLVQGANDPRVTQSESDNIARALAAKNHPLEYLLAKDEGHGFRKPDNKLASIVAMEQFFARHLGGSASQQVDPAIAAHLDTLRVNLDKL</sequence>
<dbReference type="Gene3D" id="3.40.50.1820">
    <property type="entry name" value="alpha/beta hydrolase"/>
    <property type="match status" value="1"/>
</dbReference>
<dbReference type="SUPFAM" id="SSF53474">
    <property type="entry name" value="alpha/beta-Hydrolases"/>
    <property type="match status" value="1"/>
</dbReference>
<evidence type="ECO:0000313" key="5">
    <source>
        <dbReference type="Proteomes" id="UP000292345"/>
    </source>
</evidence>
<reference evidence="4 5" key="1">
    <citation type="submission" date="2018-01" db="EMBL/GenBank/DDBJ databases">
        <title>Co-occurrence of chitin degradation, pigmentation and bioactivity in marine Pseudoalteromonas.</title>
        <authorList>
            <person name="Paulsen S."/>
            <person name="Gram L."/>
            <person name="Machado H."/>
        </authorList>
    </citation>
    <scope>NUCLEOTIDE SEQUENCE [LARGE SCALE GENOMIC DNA]</scope>
    <source>
        <strain evidence="4 5">S1946</strain>
    </source>
</reference>
<accession>A0A4Q7E7Q3</accession>
<dbReference type="PANTHER" id="PTHR42776">
    <property type="entry name" value="SERINE PEPTIDASE S9 FAMILY MEMBER"/>
    <property type="match status" value="1"/>
</dbReference>
<evidence type="ECO:0000256" key="2">
    <source>
        <dbReference type="SAM" id="SignalP"/>
    </source>
</evidence>
<dbReference type="Pfam" id="PF00326">
    <property type="entry name" value="Peptidase_S9"/>
    <property type="match status" value="1"/>
</dbReference>
<gene>
    <name evidence="4" type="ORF">C3B51_15190</name>
</gene>